<dbReference type="GO" id="GO:0046872">
    <property type="term" value="F:metal ion binding"/>
    <property type="evidence" value="ECO:0007669"/>
    <property type="project" value="UniProtKB-KW"/>
</dbReference>
<dbReference type="Pfam" id="PF03328">
    <property type="entry name" value="HpcH_HpaI"/>
    <property type="match status" value="1"/>
</dbReference>
<dbReference type="PANTHER" id="PTHR30502:SF0">
    <property type="entry name" value="PHOSPHOENOLPYRUVATE CARBOXYLASE FAMILY PROTEIN"/>
    <property type="match status" value="1"/>
</dbReference>
<dbReference type="Gene3D" id="3.20.20.60">
    <property type="entry name" value="Phosphoenolpyruvate-binding domains"/>
    <property type="match status" value="1"/>
</dbReference>
<comment type="similarity">
    <text evidence="1">Belongs to the HpcH/HpaI aldolase family.</text>
</comment>
<dbReference type="InterPro" id="IPR015813">
    <property type="entry name" value="Pyrv/PenolPyrv_kinase-like_dom"/>
</dbReference>
<organism evidence="5 6">
    <name type="scientific">Effusibacillus dendaii</name>
    <dbReference type="NCBI Taxonomy" id="2743772"/>
    <lineage>
        <taxon>Bacteria</taxon>
        <taxon>Bacillati</taxon>
        <taxon>Bacillota</taxon>
        <taxon>Bacilli</taxon>
        <taxon>Bacillales</taxon>
        <taxon>Alicyclobacillaceae</taxon>
        <taxon>Effusibacillus</taxon>
    </lineage>
</organism>
<dbReference type="PANTHER" id="PTHR30502">
    <property type="entry name" value="2-KETO-3-DEOXY-L-RHAMNONATE ALDOLASE"/>
    <property type="match status" value="1"/>
</dbReference>
<gene>
    <name evidence="5" type="primary">hpaI</name>
    <name evidence="5" type="ORF">skT53_04650</name>
</gene>
<dbReference type="GO" id="GO:0016832">
    <property type="term" value="F:aldehyde-lyase activity"/>
    <property type="evidence" value="ECO:0007669"/>
    <property type="project" value="TreeGrafter"/>
</dbReference>
<dbReference type="InterPro" id="IPR050251">
    <property type="entry name" value="HpcH-HpaI_aldolase"/>
</dbReference>
<dbReference type="EMBL" id="AP023366">
    <property type="protein sequence ID" value="BCJ85480.1"/>
    <property type="molecule type" value="Genomic_DNA"/>
</dbReference>
<dbReference type="Proteomes" id="UP000593802">
    <property type="component" value="Chromosome"/>
</dbReference>
<dbReference type="InterPro" id="IPR040442">
    <property type="entry name" value="Pyrv_kinase-like_dom_sf"/>
</dbReference>
<dbReference type="SUPFAM" id="SSF51621">
    <property type="entry name" value="Phosphoenolpyruvate/pyruvate domain"/>
    <property type="match status" value="1"/>
</dbReference>
<evidence type="ECO:0000256" key="3">
    <source>
        <dbReference type="ARBA" id="ARBA00023239"/>
    </source>
</evidence>
<keyword evidence="3" id="KW-0456">Lyase</keyword>
<protein>
    <submittedName>
        <fullName evidence="5">2,4-dihydroxyhept-2-ene-1,7-dioic acid aldolase</fullName>
    </submittedName>
</protein>
<proteinExistence type="inferred from homology"/>
<evidence type="ECO:0000313" key="5">
    <source>
        <dbReference type="EMBL" id="BCJ85480.1"/>
    </source>
</evidence>
<accession>A0A7I8DAC6</accession>
<evidence type="ECO:0000259" key="4">
    <source>
        <dbReference type="Pfam" id="PF03328"/>
    </source>
</evidence>
<evidence type="ECO:0000256" key="1">
    <source>
        <dbReference type="ARBA" id="ARBA00005568"/>
    </source>
</evidence>
<keyword evidence="2" id="KW-0479">Metal-binding</keyword>
<dbReference type="AlphaFoldDB" id="A0A7I8DAC6"/>
<sequence>MIKERLQAGETVIGTWVRIAHPTVIEVLGRAGFDFLHLDMEHGPIGTAELNQLLLACKYMGIPSIVRVPGQDGTIIGRTLDMGASGVIVPQLHNGEEARRIIEAARFYPQGLRGIGGACRADSYGQADTVSFLASANRETILALQVETKQAVERLDEILEVSQDAVDVYYMGPADLSQALGIPGKFDDSLLWETIQWVTKRVRSRGKAVGIQCPDIRLIPQLQEMGIQYITCSMDIGLLSAGAESMLQTIKNQG</sequence>
<evidence type="ECO:0000256" key="2">
    <source>
        <dbReference type="ARBA" id="ARBA00022723"/>
    </source>
</evidence>
<dbReference type="GO" id="GO:0005737">
    <property type="term" value="C:cytoplasm"/>
    <property type="evidence" value="ECO:0007669"/>
    <property type="project" value="TreeGrafter"/>
</dbReference>
<name>A0A7I8DAC6_9BACL</name>
<dbReference type="RefSeq" id="WP_200759600.1">
    <property type="nucleotide sequence ID" value="NZ_AP023366.1"/>
</dbReference>
<evidence type="ECO:0000313" key="6">
    <source>
        <dbReference type="Proteomes" id="UP000593802"/>
    </source>
</evidence>
<dbReference type="InterPro" id="IPR005000">
    <property type="entry name" value="Aldolase/citrate-lyase_domain"/>
</dbReference>
<feature type="domain" description="HpcH/HpaI aldolase/citrate lyase" evidence="4">
    <location>
        <begin position="13"/>
        <end position="216"/>
    </location>
</feature>
<reference evidence="5 6" key="1">
    <citation type="submission" date="2020-08" db="EMBL/GenBank/DDBJ databases">
        <title>Complete Genome Sequence of Effusibacillus dendaii Strain skT53, Isolated from Farmland soil.</title>
        <authorList>
            <person name="Konishi T."/>
            <person name="Kawasaki H."/>
        </authorList>
    </citation>
    <scope>NUCLEOTIDE SEQUENCE [LARGE SCALE GENOMIC DNA]</scope>
    <source>
        <strain evidence="6">skT53</strain>
    </source>
</reference>
<keyword evidence="6" id="KW-1185">Reference proteome</keyword>
<dbReference type="KEGG" id="eff:skT53_04650"/>